<dbReference type="InParanoid" id="A0A067LUW9"/>
<name>A0A067LUW9_BOTB1</name>
<organism evidence="1 2">
    <name type="scientific">Botryobasidium botryosum (strain FD-172 SS1)</name>
    <dbReference type="NCBI Taxonomy" id="930990"/>
    <lineage>
        <taxon>Eukaryota</taxon>
        <taxon>Fungi</taxon>
        <taxon>Dikarya</taxon>
        <taxon>Basidiomycota</taxon>
        <taxon>Agaricomycotina</taxon>
        <taxon>Agaricomycetes</taxon>
        <taxon>Cantharellales</taxon>
        <taxon>Botryobasidiaceae</taxon>
        <taxon>Botryobasidium</taxon>
    </lineage>
</organism>
<reference evidence="2" key="1">
    <citation type="journal article" date="2014" name="Proc. Natl. Acad. Sci. U.S.A.">
        <title>Extensive sampling of basidiomycete genomes demonstrates inadequacy of the white-rot/brown-rot paradigm for wood decay fungi.</title>
        <authorList>
            <person name="Riley R."/>
            <person name="Salamov A.A."/>
            <person name="Brown D.W."/>
            <person name="Nagy L.G."/>
            <person name="Floudas D."/>
            <person name="Held B.W."/>
            <person name="Levasseur A."/>
            <person name="Lombard V."/>
            <person name="Morin E."/>
            <person name="Otillar R."/>
            <person name="Lindquist E.A."/>
            <person name="Sun H."/>
            <person name="LaButti K.M."/>
            <person name="Schmutz J."/>
            <person name="Jabbour D."/>
            <person name="Luo H."/>
            <person name="Baker S.E."/>
            <person name="Pisabarro A.G."/>
            <person name="Walton J.D."/>
            <person name="Blanchette R.A."/>
            <person name="Henrissat B."/>
            <person name="Martin F."/>
            <person name="Cullen D."/>
            <person name="Hibbett D.S."/>
            <person name="Grigoriev I.V."/>
        </authorList>
    </citation>
    <scope>NUCLEOTIDE SEQUENCE [LARGE SCALE GENOMIC DNA]</scope>
    <source>
        <strain evidence="2">FD-172 SS1</strain>
    </source>
</reference>
<keyword evidence="2" id="KW-1185">Reference proteome</keyword>
<sequence length="55" mass="6447">LITNKRGWIKTVHLDEYTEALEGLAWNEMVLLTEVELIEKGVVSVEARRELIKYF</sequence>
<evidence type="ECO:0000313" key="1">
    <source>
        <dbReference type="EMBL" id="KDQ07133.1"/>
    </source>
</evidence>
<dbReference type="SUPFAM" id="SSF47769">
    <property type="entry name" value="SAM/Pointed domain"/>
    <property type="match status" value="1"/>
</dbReference>
<evidence type="ECO:0000313" key="2">
    <source>
        <dbReference type="Proteomes" id="UP000027195"/>
    </source>
</evidence>
<dbReference type="EMBL" id="KL198114">
    <property type="protein sequence ID" value="KDQ07133.1"/>
    <property type="molecule type" value="Genomic_DNA"/>
</dbReference>
<dbReference type="AlphaFoldDB" id="A0A067LUW9"/>
<dbReference type="Gene3D" id="1.10.150.50">
    <property type="entry name" value="Transcription Factor, Ets-1"/>
    <property type="match status" value="1"/>
</dbReference>
<dbReference type="OrthoDB" id="2155283at2759"/>
<dbReference type="HOGENOM" id="CLU_3037845_0_0_1"/>
<dbReference type="InterPro" id="IPR013761">
    <property type="entry name" value="SAM/pointed_sf"/>
</dbReference>
<feature type="non-terminal residue" evidence="1">
    <location>
        <position position="55"/>
    </location>
</feature>
<feature type="non-terminal residue" evidence="1">
    <location>
        <position position="1"/>
    </location>
</feature>
<accession>A0A067LUW9</accession>
<protein>
    <submittedName>
        <fullName evidence="1">Uncharacterized protein</fullName>
    </submittedName>
</protein>
<proteinExistence type="predicted"/>
<dbReference type="Proteomes" id="UP000027195">
    <property type="component" value="Unassembled WGS sequence"/>
</dbReference>
<gene>
    <name evidence="1" type="ORF">BOTBODRAFT_84800</name>
</gene>